<organism evidence="1 2">
    <name type="scientific">Collybiopsis luxurians FD-317 M1</name>
    <dbReference type="NCBI Taxonomy" id="944289"/>
    <lineage>
        <taxon>Eukaryota</taxon>
        <taxon>Fungi</taxon>
        <taxon>Dikarya</taxon>
        <taxon>Basidiomycota</taxon>
        <taxon>Agaricomycotina</taxon>
        <taxon>Agaricomycetes</taxon>
        <taxon>Agaricomycetidae</taxon>
        <taxon>Agaricales</taxon>
        <taxon>Marasmiineae</taxon>
        <taxon>Omphalotaceae</taxon>
        <taxon>Collybiopsis</taxon>
        <taxon>Collybiopsis luxurians</taxon>
    </lineage>
</organism>
<evidence type="ECO:0000313" key="1">
    <source>
        <dbReference type="EMBL" id="KIK52664.1"/>
    </source>
</evidence>
<keyword evidence="2" id="KW-1185">Reference proteome</keyword>
<dbReference type="Proteomes" id="UP000053593">
    <property type="component" value="Unassembled WGS sequence"/>
</dbReference>
<dbReference type="OrthoDB" id="2818582at2759"/>
<dbReference type="EMBL" id="KN834839">
    <property type="protein sequence ID" value="KIK52664.1"/>
    <property type="molecule type" value="Genomic_DNA"/>
</dbReference>
<reference evidence="1 2" key="1">
    <citation type="submission" date="2014-04" db="EMBL/GenBank/DDBJ databases">
        <title>Evolutionary Origins and Diversification of the Mycorrhizal Mutualists.</title>
        <authorList>
            <consortium name="DOE Joint Genome Institute"/>
            <consortium name="Mycorrhizal Genomics Consortium"/>
            <person name="Kohler A."/>
            <person name="Kuo A."/>
            <person name="Nagy L.G."/>
            <person name="Floudas D."/>
            <person name="Copeland A."/>
            <person name="Barry K.W."/>
            <person name="Cichocki N."/>
            <person name="Veneault-Fourrey C."/>
            <person name="LaButti K."/>
            <person name="Lindquist E.A."/>
            <person name="Lipzen A."/>
            <person name="Lundell T."/>
            <person name="Morin E."/>
            <person name="Murat C."/>
            <person name="Riley R."/>
            <person name="Ohm R."/>
            <person name="Sun H."/>
            <person name="Tunlid A."/>
            <person name="Henrissat B."/>
            <person name="Grigoriev I.V."/>
            <person name="Hibbett D.S."/>
            <person name="Martin F."/>
        </authorList>
    </citation>
    <scope>NUCLEOTIDE SEQUENCE [LARGE SCALE GENOMIC DNA]</scope>
    <source>
        <strain evidence="1 2">FD-317 M1</strain>
    </source>
</reference>
<accession>A0A0D0BSR4</accession>
<proteinExistence type="predicted"/>
<gene>
    <name evidence="1" type="ORF">GYMLUDRAFT_251035</name>
</gene>
<dbReference type="HOGENOM" id="CLU_473305_0_0_1"/>
<protein>
    <submittedName>
        <fullName evidence="1">Uncharacterized protein</fullName>
    </submittedName>
</protein>
<name>A0A0D0BSR4_9AGAR</name>
<evidence type="ECO:0000313" key="2">
    <source>
        <dbReference type="Proteomes" id="UP000053593"/>
    </source>
</evidence>
<dbReference type="AlphaFoldDB" id="A0A0D0BSR4"/>
<sequence length="576" mass="65835">MLEDGNTRLPEPPGSLSDVQIEVIGYIAFICRNMDVDELIQARAREEAQDCIAQAEKILLRIKDGSGVVERWLSLNQVDAEHLCRFTQGDYNDVKFGGVERIIGSRKTEFGDQYLVIIESDGYILRSWRPWYLIPYPVLAQWWNNDARFGILGYRGRDTDDVTQSRIDEAEEILVGVERGDHAREFWADPADVSLEEIEEFKLLEADDMLDIKYAATRVLSERAHVHGLGTEYLVLVGHGKGLAYASWRPAFLIPHAVLKAYRKQREPSSENTSSKVDLGVEGTGTQGDPTLVFFFEQLFGNVYLSVLCIHSSTPTMSFCESWEETDTGFPEDTPISTLLTDNVQTQLRTKFLWHFAPTYQSVCGTEYEVEFLKLAVAIYAAHWPEDVTWGMKPAPQCTCFSKRVVSLDGIDTSNWEQKTAPQWYDSKGQAKALERNGLVRATLYSFYRRNNTVYRHALAKNAKDEAHRMQRGLSKARAVREASPYIESYGLPPSEWKTSLYGGVFLWAVHNLLLQSFHQEYQTWAHYRYLVQPPEGKSAKEITWEYPSIAAESDCEEKGIAELEPWEPWRETILF</sequence>